<evidence type="ECO:0000256" key="4">
    <source>
        <dbReference type="ARBA" id="ARBA00022692"/>
    </source>
</evidence>
<comment type="subcellular location">
    <subcellularLocation>
        <location evidence="1">Cell membrane</location>
        <topology evidence="1">Multi-pass membrane protein</topology>
    </subcellularLocation>
</comment>
<keyword evidence="2" id="KW-0813">Transport</keyword>
<dbReference type="PROSITE" id="PS50928">
    <property type="entry name" value="ABC_TM1"/>
    <property type="match status" value="1"/>
</dbReference>
<evidence type="ECO:0000256" key="2">
    <source>
        <dbReference type="ARBA" id="ARBA00022448"/>
    </source>
</evidence>
<dbReference type="InterPro" id="IPR050366">
    <property type="entry name" value="BP-dependent_transpt_permease"/>
</dbReference>
<dbReference type="SUPFAM" id="SSF161098">
    <property type="entry name" value="MetI-like"/>
    <property type="match status" value="1"/>
</dbReference>
<dbReference type="InterPro" id="IPR000515">
    <property type="entry name" value="MetI-like"/>
</dbReference>
<name>X0YZR3_9ZZZZ</name>
<dbReference type="CDD" id="cd06261">
    <property type="entry name" value="TM_PBP2"/>
    <property type="match status" value="1"/>
</dbReference>
<keyword evidence="6 7" id="KW-0472">Membrane</keyword>
<feature type="transmembrane region" description="Helical" evidence="7">
    <location>
        <begin position="160"/>
        <end position="182"/>
    </location>
</feature>
<feature type="transmembrane region" description="Helical" evidence="7">
    <location>
        <begin position="33"/>
        <end position="56"/>
    </location>
</feature>
<evidence type="ECO:0000256" key="6">
    <source>
        <dbReference type="ARBA" id="ARBA00023136"/>
    </source>
</evidence>
<dbReference type="GO" id="GO:0055085">
    <property type="term" value="P:transmembrane transport"/>
    <property type="evidence" value="ECO:0007669"/>
    <property type="project" value="InterPro"/>
</dbReference>
<sequence length="296" mass="32567">MADLISLVNDTNTMQKKDKENFFSRFKIFYRNAAVVFGVIVLCLLVIIAIIAPVIAPYDPGDMEPGIRLQNPDKDYIFGTDRFGRDLFSRVVFGSRISLVVGISVLFFTTLFGSILGLLAGFSRKVDEILMRILDAFMAFPSIILMITMMAVLGSKLSNVVIALIIVYTPRMTRVVRSAVLVQMELEYVEAARALGAGNLRIAILHVFPNCVAPIIIQGTMIFAYSILSEASLSFLGVGIPPEIPSWGNILSGGKVFLRRAPWISFFPGLTIAICVLGINMLGDGLRDILDPRLKN</sequence>
<feature type="transmembrane region" description="Helical" evidence="7">
    <location>
        <begin position="97"/>
        <end position="121"/>
    </location>
</feature>
<feature type="transmembrane region" description="Helical" evidence="7">
    <location>
        <begin position="133"/>
        <end position="154"/>
    </location>
</feature>
<evidence type="ECO:0000256" key="5">
    <source>
        <dbReference type="ARBA" id="ARBA00022989"/>
    </source>
</evidence>
<dbReference type="AlphaFoldDB" id="X0YZR3"/>
<keyword evidence="3" id="KW-1003">Cell membrane</keyword>
<accession>X0YZR3</accession>
<keyword evidence="4 7" id="KW-0812">Transmembrane</keyword>
<evidence type="ECO:0000256" key="7">
    <source>
        <dbReference type="SAM" id="Phobius"/>
    </source>
</evidence>
<reference evidence="9" key="1">
    <citation type="journal article" date="2014" name="Front. Microbiol.">
        <title>High frequency of phylogenetically diverse reductive dehalogenase-homologous genes in deep subseafloor sedimentary metagenomes.</title>
        <authorList>
            <person name="Kawai M."/>
            <person name="Futagami T."/>
            <person name="Toyoda A."/>
            <person name="Takaki Y."/>
            <person name="Nishi S."/>
            <person name="Hori S."/>
            <person name="Arai W."/>
            <person name="Tsubouchi T."/>
            <person name="Morono Y."/>
            <person name="Uchiyama I."/>
            <person name="Ito T."/>
            <person name="Fujiyama A."/>
            <person name="Inagaki F."/>
            <person name="Takami H."/>
        </authorList>
    </citation>
    <scope>NUCLEOTIDE SEQUENCE</scope>
    <source>
        <strain evidence="9">Expedition CK06-06</strain>
    </source>
</reference>
<dbReference type="Gene3D" id="1.10.3720.10">
    <property type="entry name" value="MetI-like"/>
    <property type="match status" value="1"/>
</dbReference>
<evidence type="ECO:0000259" key="8">
    <source>
        <dbReference type="PROSITE" id="PS50928"/>
    </source>
</evidence>
<dbReference type="EMBL" id="BART01000040">
    <property type="protein sequence ID" value="GAG62269.1"/>
    <property type="molecule type" value="Genomic_DNA"/>
</dbReference>
<feature type="transmembrane region" description="Helical" evidence="7">
    <location>
        <begin position="263"/>
        <end position="283"/>
    </location>
</feature>
<comment type="caution">
    <text evidence="9">The sequence shown here is derived from an EMBL/GenBank/DDBJ whole genome shotgun (WGS) entry which is preliminary data.</text>
</comment>
<dbReference type="InterPro" id="IPR025966">
    <property type="entry name" value="OppC_N"/>
</dbReference>
<feature type="transmembrane region" description="Helical" evidence="7">
    <location>
        <begin position="203"/>
        <end position="228"/>
    </location>
</feature>
<organism evidence="9">
    <name type="scientific">marine sediment metagenome</name>
    <dbReference type="NCBI Taxonomy" id="412755"/>
    <lineage>
        <taxon>unclassified sequences</taxon>
        <taxon>metagenomes</taxon>
        <taxon>ecological metagenomes</taxon>
    </lineage>
</organism>
<dbReference type="Pfam" id="PF12911">
    <property type="entry name" value="OppC_N"/>
    <property type="match status" value="1"/>
</dbReference>
<proteinExistence type="predicted"/>
<dbReference type="GO" id="GO:0005886">
    <property type="term" value="C:plasma membrane"/>
    <property type="evidence" value="ECO:0007669"/>
    <property type="project" value="UniProtKB-SubCell"/>
</dbReference>
<evidence type="ECO:0000256" key="1">
    <source>
        <dbReference type="ARBA" id="ARBA00004651"/>
    </source>
</evidence>
<dbReference type="PANTHER" id="PTHR43386:SF6">
    <property type="entry name" value="ABC TRANSPORTER PERMEASE PROTEIN"/>
    <property type="match status" value="1"/>
</dbReference>
<gene>
    <name evidence="9" type="ORF">S01H4_00321</name>
</gene>
<keyword evidence="5 7" id="KW-1133">Transmembrane helix</keyword>
<evidence type="ECO:0000313" key="9">
    <source>
        <dbReference type="EMBL" id="GAG62269.1"/>
    </source>
</evidence>
<evidence type="ECO:0000256" key="3">
    <source>
        <dbReference type="ARBA" id="ARBA00022475"/>
    </source>
</evidence>
<protein>
    <recommendedName>
        <fullName evidence="8">ABC transmembrane type-1 domain-containing protein</fullName>
    </recommendedName>
</protein>
<dbReference type="Pfam" id="PF00528">
    <property type="entry name" value="BPD_transp_1"/>
    <property type="match status" value="1"/>
</dbReference>
<dbReference type="PANTHER" id="PTHR43386">
    <property type="entry name" value="OLIGOPEPTIDE TRANSPORT SYSTEM PERMEASE PROTEIN APPC"/>
    <property type="match status" value="1"/>
</dbReference>
<dbReference type="InterPro" id="IPR035906">
    <property type="entry name" value="MetI-like_sf"/>
</dbReference>
<feature type="domain" description="ABC transmembrane type-1" evidence="8">
    <location>
        <begin position="95"/>
        <end position="283"/>
    </location>
</feature>